<dbReference type="GO" id="GO:0030288">
    <property type="term" value="C:outer membrane-bounded periplasmic space"/>
    <property type="evidence" value="ECO:0007669"/>
    <property type="project" value="InterPro"/>
</dbReference>
<sequence length="327" mass="36127">MATKAMRFLMAGALILSLAGQAFAQNKVSLRSADTHPEDYPTVQAVKAMAKTLEEQSKGRITMKVFPGRQLGEEKDTIEQTIAGAIDVNRVNMAPLNSVAPPTAIPGLPFIFRSVEHMHKVMDGPIGDQILDSLEPYGLIGLCFYDSGARSFYNSKKPINTPEDMKGMKIRVQNSDLFVSMVAALGANATPMEFGQVYEALSTGVIDGAENNWPSYESTRHFEVAKFYSLDEHSMSPEVLVVSKVTWNKLSKEDQALLRKAARESVPVMRKLWAEREDKARKVVEAAGSKINTVNKEPFIKAMAPLYDKFANTPQLKDLVTKIQAVQ</sequence>
<dbReference type="RefSeq" id="WP_173086990.1">
    <property type="nucleotide sequence ID" value="NZ_BLTE01000024.1"/>
</dbReference>
<dbReference type="PANTHER" id="PTHR33376">
    <property type="match status" value="1"/>
</dbReference>
<comment type="caution">
    <text evidence="3">The sequence shown here is derived from an EMBL/GenBank/DDBJ whole genome shotgun (WGS) entry which is preliminary data.</text>
</comment>
<dbReference type="Pfam" id="PF03480">
    <property type="entry name" value="DctP"/>
    <property type="match status" value="1"/>
</dbReference>
<accession>A0A6V8LTR4</accession>
<dbReference type="NCBIfam" id="TIGR00787">
    <property type="entry name" value="dctP"/>
    <property type="match status" value="1"/>
</dbReference>
<keyword evidence="4" id="KW-1185">Reference proteome</keyword>
<reference evidence="3 4" key="2">
    <citation type="submission" date="2020-05" db="EMBL/GenBank/DDBJ databases">
        <title>Draft genome sequence of Desulfovibrio sp. strainFSS-1.</title>
        <authorList>
            <person name="Shimoshige H."/>
            <person name="Kobayashi H."/>
            <person name="Maekawa T."/>
        </authorList>
    </citation>
    <scope>NUCLEOTIDE SEQUENCE [LARGE SCALE GENOMIC DNA]</scope>
    <source>
        <strain evidence="3 4">SIID29052-01</strain>
    </source>
</reference>
<dbReference type="InterPro" id="IPR038404">
    <property type="entry name" value="TRAP_DctP_sf"/>
</dbReference>
<evidence type="ECO:0000256" key="2">
    <source>
        <dbReference type="SAM" id="SignalP"/>
    </source>
</evidence>
<dbReference type="Proteomes" id="UP000494245">
    <property type="component" value="Unassembled WGS sequence"/>
</dbReference>
<dbReference type="NCBIfam" id="NF037995">
    <property type="entry name" value="TRAP_S1"/>
    <property type="match status" value="1"/>
</dbReference>
<dbReference type="Gene3D" id="3.40.190.170">
    <property type="entry name" value="Bacterial extracellular solute-binding protein, family 7"/>
    <property type="match status" value="1"/>
</dbReference>
<name>A0A6V8LTR4_9BACT</name>
<dbReference type="InterPro" id="IPR004682">
    <property type="entry name" value="TRAP_DctP"/>
</dbReference>
<dbReference type="AlphaFoldDB" id="A0A6V8LTR4"/>
<dbReference type="PANTHER" id="PTHR33376:SF2">
    <property type="entry name" value="DICARBOXYLATE-BINDING PERIPLASMIC PROTEIN"/>
    <property type="match status" value="1"/>
</dbReference>
<dbReference type="GO" id="GO:0030246">
    <property type="term" value="F:carbohydrate binding"/>
    <property type="evidence" value="ECO:0007669"/>
    <property type="project" value="TreeGrafter"/>
</dbReference>
<dbReference type="EMBL" id="BLTE01000024">
    <property type="protein sequence ID" value="GFK95853.1"/>
    <property type="molecule type" value="Genomic_DNA"/>
</dbReference>
<organism evidence="3 4">
    <name type="scientific">Fundidesulfovibrio magnetotacticus</name>
    <dbReference type="NCBI Taxonomy" id="2730080"/>
    <lineage>
        <taxon>Bacteria</taxon>
        <taxon>Pseudomonadati</taxon>
        <taxon>Thermodesulfobacteriota</taxon>
        <taxon>Desulfovibrionia</taxon>
        <taxon>Desulfovibrionales</taxon>
        <taxon>Desulfovibrionaceae</taxon>
        <taxon>Fundidesulfovibrio</taxon>
    </lineage>
</organism>
<dbReference type="PIRSF" id="PIRSF006470">
    <property type="entry name" value="DctB"/>
    <property type="match status" value="1"/>
</dbReference>
<evidence type="ECO:0000256" key="1">
    <source>
        <dbReference type="ARBA" id="ARBA00022729"/>
    </source>
</evidence>
<dbReference type="InterPro" id="IPR018389">
    <property type="entry name" value="DctP_fam"/>
</dbReference>
<dbReference type="CDD" id="cd13671">
    <property type="entry name" value="PBP2_TRAP_SBP_like_3"/>
    <property type="match status" value="1"/>
</dbReference>
<proteinExistence type="predicted"/>
<reference evidence="3 4" key="1">
    <citation type="submission" date="2020-04" db="EMBL/GenBank/DDBJ databases">
        <authorList>
            <consortium name="Desulfovibrio sp. FSS-1 genome sequencing consortium"/>
            <person name="Shimoshige H."/>
            <person name="Kobayashi H."/>
            <person name="Maekawa T."/>
        </authorList>
    </citation>
    <scope>NUCLEOTIDE SEQUENCE [LARGE SCALE GENOMIC DNA]</scope>
    <source>
        <strain evidence="3 4">SIID29052-01</strain>
    </source>
</reference>
<feature type="signal peptide" evidence="2">
    <location>
        <begin position="1"/>
        <end position="24"/>
    </location>
</feature>
<evidence type="ECO:0000313" key="3">
    <source>
        <dbReference type="EMBL" id="GFK95853.1"/>
    </source>
</evidence>
<evidence type="ECO:0000313" key="4">
    <source>
        <dbReference type="Proteomes" id="UP000494245"/>
    </source>
</evidence>
<protein>
    <submittedName>
        <fullName evidence="3">Solute-binding protein</fullName>
    </submittedName>
</protein>
<gene>
    <name evidence="3" type="ORF">NNJEOMEG_03725</name>
</gene>
<keyword evidence="1 2" id="KW-0732">Signal</keyword>
<feature type="chain" id="PRO_5028923443" evidence="2">
    <location>
        <begin position="25"/>
        <end position="327"/>
    </location>
</feature>
<dbReference type="FunFam" id="3.40.190.170:FF:000001">
    <property type="entry name" value="TRAP dicarboxylate transporter, DctP subunit"/>
    <property type="match status" value="1"/>
</dbReference>
<dbReference type="GO" id="GO:0055085">
    <property type="term" value="P:transmembrane transport"/>
    <property type="evidence" value="ECO:0007669"/>
    <property type="project" value="InterPro"/>
</dbReference>